<dbReference type="AlphaFoldDB" id="A0A9K3LKX4"/>
<accession>A0A9K3LKX4</accession>
<sequence length="462" mass="52754">MSTVSKLSPQSTQSTISRNTSSSTLYDQQGEVSCRPSCTRPVSVVFLLAVALSLAHIGRSLTHGNQYMTIQNHYYSFNEGNSSGSIINNYNNNFSFFTLPSSSSNSNSNNITDLSEVLSSSLWSSSTPSSQSLVEHIMTLPTNWFVPSSSSSETESKRMEKHKLVIQQQLEQQDSSRPFVAIVMCIRSKSEWIHINETSLHTLLIPSIEKTVTPEEWKNYRIELFLGFDAGDRFWENDRHRRLLRSTTAQTQPHLGINFMALTKKRPTQIPFNAVCRAAYELGADYIVRINDDTEFLTPNWITLGVQQLNQFHPSQLGVVGPKCDQGNTDILTHDMVHRLHLDIFQHQYYPDEFDNWWIDDWISLVYGRNNTKRIVEWVVQHHIDKHGTRYSVNGQLKQHLDMTLQRGRETIQKYIQEHSDGDLRLPKNNITVEVLGSNQIPAAWGPSMDPLYNSSLSVQFT</sequence>
<comment type="caution">
    <text evidence="2">The sequence shown here is derived from an EMBL/GenBank/DDBJ whole genome shotgun (WGS) entry which is preliminary data.</text>
</comment>
<keyword evidence="3" id="KW-1185">Reference proteome</keyword>
<reference evidence="2" key="2">
    <citation type="submission" date="2021-04" db="EMBL/GenBank/DDBJ databases">
        <authorList>
            <person name="Podell S."/>
        </authorList>
    </citation>
    <scope>NUCLEOTIDE SEQUENCE</scope>
    <source>
        <strain evidence="2">Hildebrandi</strain>
    </source>
</reference>
<organism evidence="2 3">
    <name type="scientific">Nitzschia inconspicua</name>
    <dbReference type="NCBI Taxonomy" id="303405"/>
    <lineage>
        <taxon>Eukaryota</taxon>
        <taxon>Sar</taxon>
        <taxon>Stramenopiles</taxon>
        <taxon>Ochrophyta</taxon>
        <taxon>Bacillariophyta</taxon>
        <taxon>Bacillariophyceae</taxon>
        <taxon>Bacillariophycidae</taxon>
        <taxon>Bacillariales</taxon>
        <taxon>Bacillariaceae</taxon>
        <taxon>Nitzschia</taxon>
    </lineage>
</organism>
<dbReference type="EMBL" id="JAGRRH010000010">
    <property type="protein sequence ID" value="KAG7363558.1"/>
    <property type="molecule type" value="Genomic_DNA"/>
</dbReference>
<gene>
    <name evidence="2" type="ORF">IV203_026919</name>
</gene>
<reference evidence="2" key="1">
    <citation type="journal article" date="2021" name="Sci. Rep.">
        <title>Diploid genomic architecture of Nitzschia inconspicua, an elite biomass production diatom.</title>
        <authorList>
            <person name="Oliver A."/>
            <person name="Podell S."/>
            <person name="Pinowska A."/>
            <person name="Traller J.C."/>
            <person name="Smith S.R."/>
            <person name="McClure R."/>
            <person name="Beliaev A."/>
            <person name="Bohutskyi P."/>
            <person name="Hill E.A."/>
            <person name="Rabines A."/>
            <person name="Zheng H."/>
            <person name="Allen L.Z."/>
            <person name="Kuo A."/>
            <person name="Grigoriev I.V."/>
            <person name="Allen A.E."/>
            <person name="Hazlebeck D."/>
            <person name="Allen E.E."/>
        </authorList>
    </citation>
    <scope>NUCLEOTIDE SEQUENCE</scope>
    <source>
        <strain evidence="2">Hildebrandi</strain>
    </source>
</reference>
<evidence type="ECO:0000256" key="1">
    <source>
        <dbReference type="SAM" id="MobiDB-lite"/>
    </source>
</evidence>
<protein>
    <submittedName>
        <fullName evidence="2">Uncharacterized protein</fullName>
    </submittedName>
</protein>
<dbReference type="Proteomes" id="UP000693970">
    <property type="component" value="Unassembled WGS sequence"/>
</dbReference>
<proteinExistence type="predicted"/>
<dbReference type="OrthoDB" id="10264146at2759"/>
<evidence type="ECO:0000313" key="3">
    <source>
        <dbReference type="Proteomes" id="UP000693970"/>
    </source>
</evidence>
<name>A0A9K3LKX4_9STRA</name>
<feature type="region of interest" description="Disordered" evidence="1">
    <location>
        <begin position="1"/>
        <end position="23"/>
    </location>
</feature>
<evidence type="ECO:0000313" key="2">
    <source>
        <dbReference type="EMBL" id="KAG7363558.1"/>
    </source>
</evidence>